<dbReference type="AlphaFoldDB" id="L8FMR9"/>
<evidence type="ECO:0000313" key="1">
    <source>
        <dbReference type="EMBL" id="ELR02202.1"/>
    </source>
</evidence>
<dbReference type="VEuPathDB" id="FungiDB:GMDG_00995"/>
<name>L8FMR9_PSED2</name>
<dbReference type="EMBL" id="GL573179">
    <property type="protein sequence ID" value="ELR02202.1"/>
    <property type="molecule type" value="Genomic_DNA"/>
</dbReference>
<organism evidence="1 2">
    <name type="scientific">Pseudogymnoascus destructans (strain ATCC MYA-4855 / 20631-21)</name>
    <name type="common">Bat white-nose syndrome fungus</name>
    <name type="synonym">Geomyces destructans</name>
    <dbReference type="NCBI Taxonomy" id="658429"/>
    <lineage>
        <taxon>Eukaryota</taxon>
        <taxon>Fungi</taxon>
        <taxon>Dikarya</taxon>
        <taxon>Ascomycota</taxon>
        <taxon>Pezizomycotina</taxon>
        <taxon>Leotiomycetes</taxon>
        <taxon>Thelebolales</taxon>
        <taxon>Thelebolaceae</taxon>
        <taxon>Pseudogymnoascus</taxon>
    </lineage>
</organism>
<protein>
    <submittedName>
        <fullName evidence="1">Uncharacterized protein</fullName>
    </submittedName>
</protein>
<dbReference type="InParanoid" id="L8FMR9"/>
<keyword evidence="2" id="KW-1185">Reference proteome</keyword>
<accession>L8FMR9</accession>
<reference evidence="2" key="1">
    <citation type="submission" date="2010-09" db="EMBL/GenBank/DDBJ databases">
        <title>The genome sequence of Geomyces destructans 20631-21.</title>
        <authorList>
            <consortium name="The Broad Institute Genome Sequencing Platform"/>
            <person name="Cuomo C.A."/>
            <person name="Blehert D.S."/>
            <person name="Lorch J.M."/>
            <person name="Young S.K."/>
            <person name="Zeng Q."/>
            <person name="Gargeya S."/>
            <person name="Fitzgerald M."/>
            <person name="Haas B."/>
            <person name="Abouelleil A."/>
            <person name="Alvarado L."/>
            <person name="Arachchi H.M."/>
            <person name="Berlin A."/>
            <person name="Brown A."/>
            <person name="Chapman S.B."/>
            <person name="Chen Z."/>
            <person name="Dunbar C."/>
            <person name="Freedman E."/>
            <person name="Gearin G."/>
            <person name="Gellesch M."/>
            <person name="Goldberg J."/>
            <person name="Griggs A."/>
            <person name="Gujja S."/>
            <person name="Heiman D."/>
            <person name="Howarth C."/>
            <person name="Larson L."/>
            <person name="Lui A."/>
            <person name="MacDonald P.J.P."/>
            <person name="Montmayeur A."/>
            <person name="Murphy C."/>
            <person name="Neiman D."/>
            <person name="Pearson M."/>
            <person name="Priest M."/>
            <person name="Roberts A."/>
            <person name="Saif S."/>
            <person name="Shea T."/>
            <person name="Shenoy N."/>
            <person name="Sisk P."/>
            <person name="Stolte C."/>
            <person name="Sykes S."/>
            <person name="Wortman J."/>
            <person name="Nusbaum C."/>
            <person name="Birren B."/>
        </authorList>
    </citation>
    <scope>NUCLEOTIDE SEQUENCE [LARGE SCALE GENOMIC DNA]</scope>
    <source>
        <strain evidence="2">ATCC MYA-4855 / 20631-21</strain>
    </source>
</reference>
<dbReference type="Proteomes" id="UP000011064">
    <property type="component" value="Unassembled WGS sequence"/>
</dbReference>
<dbReference type="HOGENOM" id="CLU_2062487_0_0_1"/>
<sequence>MSCSSGVTRWPRPLIPRRDGITPTILRRPIVRASEISDQLGAHWEGPGAQPSFNLAPDPAMHFRLLIRAKALWSVVGVTGGFARGLDLHPERALKAGEKDRRRFSWCTYRTNHRSTIHS</sequence>
<proteinExistence type="predicted"/>
<gene>
    <name evidence="1" type="ORF">GMDG_00995</name>
</gene>
<evidence type="ECO:0000313" key="2">
    <source>
        <dbReference type="Proteomes" id="UP000011064"/>
    </source>
</evidence>